<proteinExistence type="predicted"/>
<keyword evidence="1" id="KW-0812">Transmembrane</keyword>
<dbReference type="AlphaFoldDB" id="A0A0E9U0L8"/>
<sequence length="68" mass="7759">MYAANILHTYLPTALCKFGLTFFPCCAMLTLNALSYYYISFLSPVMPLSTWHIHECIMSPSLCYNNVL</sequence>
<reference evidence="2" key="1">
    <citation type="submission" date="2014-11" db="EMBL/GenBank/DDBJ databases">
        <authorList>
            <person name="Amaro Gonzalez C."/>
        </authorList>
    </citation>
    <scope>NUCLEOTIDE SEQUENCE</scope>
</reference>
<keyword evidence="1" id="KW-0472">Membrane</keyword>
<feature type="transmembrane region" description="Helical" evidence="1">
    <location>
        <begin position="20"/>
        <end position="39"/>
    </location>
</feature>
<protein>
    <submittedName>
        <fullName evidence="2">Uncharacterized protein</fullName>
    </submittedName>
</protein>
<evidence type="ECO:0000256" key="1">
    <source>
        <dbReference type="SAM" id="Phobius"/>
    </source>
</evidence>
<name>A0A0E9U0L8_ANGAN</name>
<reference evidence="2" key="2">
    <citation type="journal article" date="2015" name="Fish Shellfish Immunol.">
        <title>Early steps in the European eel (Anguilla anguilla)-Vibrio vulnificus interaction in the gills: Role of the RtxA13 toxin.</title>
        <authorList>
            <person name="Callol A."/>
            <person name="Pajuelo D."/>
            <person name="Ebbesson L."/>
            <person name="Teles M."/>
            <person name="MacKenzie S."/>
            <person name="Amaro C."/>
        </authorList>
    </citation>
    <scope>NUCLEOTIDE SEQUENCE</scope>
</reference>
<keyword evidence="1" id="KW-1133">Transmembrane helix</keyword>
<organism evidence="2">
    <name type="scientific">Anguilla anguilla</name>
    <name type="common">European freshwater eel</name>
    <name type="synonym">Muraena anguilla</name>
    <dbReference type="NCBI Taxonomy" id="7936"/>
    <lineage>
        <taxon>Eukaryota</taxon>
        <taxon>Metazoa</taxon>
        <taxon>Chordata</taxon>
        <taxon>Craniata</taxon>
        <taxon>Vertebrata</taxon>
        <taxon>Euteleostomi</taxon>
        <taxon>Actinopterygii</taxon>
        <taxon>Neopterygii</taxon>
        <taxon>Teleostei</taxon>
        <taxon>Anguilliformes</taxon>
        <taxon>Anguillidae</taxon>
        <taxon>Anguilla</taxon>
    </lineage>
</organism>
<dbReference type="EMBL" id="GBXM01050034">
    <property type="protein sequence ID" value="JAH58543.1"/>
    <property type="molecule type" value="Transcribed_RNA"/>
</dbReference>
<accession>A0A0E9U0L8</accession>
<evidence type="ECO:0000313" key="2">
    <source>
        <dbReference type="EMBL" id="JAH58543.1"/>
    </source>
</evidence>